<accession>A0A058ZX60</accession>
<sequence length="127" mass="14883">MGNNRFYLSLSSLLVLWPRRQLPHRGQLGAGVSDQFSARPEPFSRRFFQRDRSHIQPEQCGRMRENLSRQTLRTMHSRAERETPQLRCIQPGLLNTMKIQASCAFRRSPGRRCRNHFSLLDESARAM</sequence>
<reference evidence="2" key="1">
    <citation type="submission" date="2013-07" db="EMBL/GenBank/DDBJ databases">
        <title>The genome of Eucalyptus grandis.</title>
        <authorList>
            <person name="Schmutz J."/>
            <person name="Hayes R."/>
            <person name="Myburg A."/>
            <person name="Tuskan G."/>
            <person name="Grattapaglia D."/>
            <person name="Rokhsar D.S."/>
        </authorList>
    </citation>
    <scope>NUCLEOTIDE SEQUENCE</scope>
    <source>
        <tissue evidence="2">Leaf extractions</tissue>
    </source>
</reference>
<dbReference type="EMBL" id="MU848279">
    <property type="protein sequence ID" value="KAK2633074.1"/>
    <property type="molecule type" value="Genomic_DNA"/>
</dbReference>
<organism evidence="2">
    <name type="scientific">Eucalyptus grandis</name>
    <name type="common">Flooded gum</name>
    <dbReference type="NCBI Taxonomy" id="71139"/>
    <lineage>
        <taxon>Eukaryota</taxon>
        <taxon>Viridiplantae</taxon>
        <taxon>Streptophyta</taxon>
        <taxon>Embryophyta</taxon>
        <taxon>Tracheophyta</taxon>
        <taxon>Spermatophyta</taxon>
        <taxon>Magnoliopsida</taxon>
        <taxon>eudicotyledons</taxon>
        <taxon>Gunneridae</taxon>
        <taxon>Pentapetalae</taxon>
        <taxon>rosids</taxon>
        <taxon>malvids</taxon>
        <taxon>Myrtales</taxon>
        <taxon>Myrtaceae</taxon>
        <taxon>Myrtoideae</taxon>
        <taxon>Eucalypteae</taxon>
        <taxon>Eucalyptus</taxon>
    </lineage>
</organism>
<dbReference type="EMBL" id="KK198791">
    <property type="protein sequence ID" value="KCW45630.1"/>
    <property type="molecule type" value="Genomic_DNA"/>
</dbReference>
<protein>
    <submittedName>
        <fullName evidence="2">Uncharacterized protein</fullName>
    </submittedName>
</protein>
<dbReference type="InParanoid" id="A0A058ZX60"/>
<evidence type="ECO:0000313" key="2">
    <source>
        <dbReference type="EMBL" id="KCW45630.1"/>
    </source>
</evidence>
<reference evidence="1" key="3">
    <citation type="submission" date="2023-04" db="EMBL/GenBank/DDBJ databases">
        <title>WGS assembly of Eucalyptus grandis.</title>
        <authorList>
            <person name="Myburg A."/>
            <person name="Grattapaglia D."/>
            <person name="Tuskan G."/>
            <person name="Hellsten U."/>
            <person name="Hayes R."/>
            <person name="Grimwood J."/>
            <person name="Jenkins J."/>
            <person name="Lindquist E."/>
            <person name="Tice H."/>
            <person name="Bauer D."/>
            <person name="Goodstein D."/>
            <person name="Dubchak I."/>
            <person name="Poliakov A."/>
            <person name="Mizrachi E."/>
            <person name="Kullan A."/>
            <person name="Hussey S."/>
            <person name="Pinard D."/>
            <person name="Van D."/>
            <person name="Singh P."/>
            <person name="Van J."/>
            <person name="Silva-Junior O."/>
            <person name="Togawa R."/>
            <person name="Pappas M."/>
            <person name="Faria D."/>
            <person name="Sansaloni C."/>
            <person name="Petroli C."/>
            <person name="Yang X."/>
            <person name="Ranjan P."/>
            <person name="Tschaplinski T."/>
            <person name="Ye C."/>
            <person name="Li T."/>
            <person name="Sterck L."/>
            <person name="Vanneste K."/>
            <person name="Murat F."/>
            <person name="Soler M."/>
            <person name="Clemente H."/>
            <person name="Saidi N."/>
            <person name="Cassan-Wang H."/>
            <person name="Dunand C."/>
            <person name="Hefer C."/>
            <person name="Bornberg-Bauer E."/>
            <person name="Kersting A."/>
            <person name="Vining K."/>
            <person name="Amarasinghe V."/>
            <person name="Ranik M."/>
            <person name="Naithani S."/>
            <person name="Elser J."/>
            <person name="Boyd A."/>
            <person name="Liston A."/>
            <person name="Spatafora J."/>
            <person name="Dharmwardhana P."/>
            <person name="Raja R."/>
            <person name="Sullivan C."/>
            <person name="Romanel E."/>
            <person name="Alves-Ferreira M."/>
            <person name="Kulheim C."/>
            <person name="Foley W."/>
            <person name="Carocha V."/>
            <person name="Paiva J."/>
            <person name="Kudrna D."/>
            <person name="Brommonschenkel S."/>
            <person name="Pasquali G."/>
            <person name="Byrne M."/>
            <person name="Rigault P."/>
            <person name="Tibbits J."/>
            <person name="Spokevicius A."/>
            <person name="Jones R."/>
            <person name="Steane D."/>
            <person name="Vaillancourt R."/>
            <person name="Potts B."/>
            <person name="Joubert F."/>
            <person name="Barry K."/>
            <person name="Pappas G."/>
            <person name="Strauss S."/>
            <person name="Jaiswal P."/>
            <person name="Grima-Pettenati J."/>
            <person name="Salse J."/>
            <person name="Van D."/>
            <person name="Rokhsar D."/>
            <person name="Schmutz J."/>
        </authorList>
    </citation>
    <scope>NUCLEOTIDE SEQUENCE</scope>
    <source>
        <tissue evidence="1">Leaf extractions</tissue>
    </source>
</reference>
<gene>
    <name evidence="2" type="ORF">EUGRSUZ_L00626</name>
</gene>
<dbReference type="AlphaFoldDB" id="A0A058ZX60"/>
<name>A0A058ZX60_EUCGR</name>
<keyword evidence="3" id="KW-1185">Reference proteome</keyword>
<reference evidence="1" key="2">
    <citation type="journal article" date="2014" name="Nature">
        <title>The genome of Eucalyptus grandis.</title>
        <authorList>
            <person name="Myburg A.A."/>
            <person name="Grattapaglia D."/>
            <person name="Tuskan G.A."/>
            <person name="Hellsten U."/>
            <person name="Hayes R.D."/>
            <person name="Grimwood J."/>
            <person name="Jenkins J."/>
            <person name="Lindquist E."/>
            <person name="Tice H."/>
            <person name="Bauer D."/>
            <person name="Goodstein D.M."/>
            <person name="Dubchak I."/>
            <person name="Poliakov A."/>
            <person name="Mizrachi E."/>
            <person name="Kullan A.R."/>
            <person name="Hussey S.G."/>
            <person name="Pinard D."/>
            <person name="van der Merwe K."/>
            <person name="Singh P."/>
            <person name="van Jaarsveld I."/>
            <person name="Silva-Junior O.B."/>
            <person name="Togawa R.C."/>
            <person name="Pappas M.R."/>
            <person name="Faria D.A."/>
            <person name="Sansaloni C.P."/>
            <person name="Petroli C.D."/>
            <person name="Yang X."/>
            <person name="Ranjan P."/>
            <person name="Tschaplinski T.J."/>
            <person name="Ye C.Y."/>
            <person name="Li T."/>
            <person name="Sterck L."/>
            <person name="Vanneste K."/>
            <person name="Murat F."/>
            <person name="Soler M."/>
            <person name="Clemente H.S."/>
            <person name="Saidi N."/>
            <person name="Cassan-Wang H."/>
            <person name="Dunand C."/>
            <person name="Hefer C.A."/>
            <person name="Bornberg-Bauer E."/>
            <person name="Kersting A.R."/>
            <person name="Vining K."/>
            <person name="Amarasinghe V."/>
            <person name="Ranik M."/>
            <person name="Naithani S."/>
            <person name="Elser J."/>
            <person name="Boyd A.E."/>
            <person name="Liston A."/>
            <person name="Spatafora J.W."/>
            <person name="Dharmwardhana P."/>
            <person name="Raja R."/>
            <person name="Sullivan C."/>
            <person name="Romanel E."/>
            <person name="Alves-Ferreira M."/>
            <person name="Kulheim C."/>
            <person name="Foley W."/>
            <person name="Carocha V."/>
            <person name="Paiva J."/>
            <person name="Kudrna D."/>
            <person name="Brommonschenkel S.H."/>
            <person name="Pasquali G."/>
            <person name="Byrne M."/>
            <person name="Rigault P."/>
            <person name="Tibbits J."/>
            <person name="Spokevicius A."/>
            <person name="Jones R.C."/>
            <person name="Steane D.A."/>
            <person name="Vaillancourt R.E."/>
            <person name="Potts B.M."/>
            <person name="Joubert F."/>
            <person name="Barry K."/>
            <person name="Pappas G.J."/>
            <person name="Strauss S.H."/>
            <person name="Jaiswal P."/>
            <person name="Grima-Pettenati J."/>
            <person name="Salse J."/>
            <person name="Van de Peer Y."/>
            <person name="Rokhsar D.S."/>
            <person name="Schmutz J."/>
        </authorList>
    </citation>
    <scope>NUCLEOTIDE SEQUENCE</scope>
    <source>
        <tissue evidence="1">Leaf extractions</tissue>
    </source>
</reference>
<dbReference type="Proteomes" id="UP000030711">
    <property type="component" value="Unassembled WGS sequence"/>
</dbReference>
<evidence type="ECO:0000313" key="1">
    <source>
        <dbReference type="EMBL" id="KAK2633074.1"/>
    </source>
</evidence>
<proteinExistence type="predicted"/>
<reference evidence="1" key="4">
    <citation type="submission" date="2023-07" db="EMBL/GenBank/DDBJ databases">
        <authorList>
            <person name="Myburg A.A."/>
            <person name="Grattapaglia D."/>
            <person name="Tuskan G.A."/>
            <person name="Hellsten U."/>
            <person name="Hayes R.D."/>
            <person name="Grimwood J."/>
            <person name="Jenkins J."/>
            <person name="Lindquist E."/>
            <person name="Tice H."/>
            <person name="Bauer D."/>
            <person name="Goodstein D.M."/>
            <person name="Dubchak I."/>
            <person name="Poliakov A."/>
            <person name="Mizrachi E."/>
            <person name="Kullan A.R."/>
            <person name="Hussey S.G."/>
            <person name="Pinard D."/>
            <person name="Van D.M."/>
            <person name="Singh P."/>
            <person name="Van J.I."/>
            <person name="Silva-Junior O.B."/>
            <person name="Togawa R.C."/>
            <person name="Pappas M.R."/>
            <person name="Faria D.A."/>
            <person name="Sansaloni C.P."/>
            <person name="Petroli C.D."/>
            <person name="Yang X."/>
            <person name="Ranjan P."/>
            <person name="Tschaplinski T.J."/>
            <person name="Ye C.Y."/>
            <person name="Li T."/>
            <person name="Sterck L."/>
            <person name="Vanneste K."/>
            <person name="Murat F."/>
            <person name="Soler M."/>
            <person name="Clemente H.S."/>
            <person name="Saidi N."/>
            <person name="Cassan-Wang H."/>
            <person name="Dunand C."/>
            <person name="Hefer C.A."/>
            <person name="Bornberg-Bauer E."/>
            <person name="Kersting A.R."/>
            <person name="Vining K."/>
            <person name="Amarasinghe V."/>
            <person name="Ranik M."/>
            <person name="Naithani S."/>
            <person name="Elser J."/>
            <person name="Boyd A.E."/>
            <person name="Liston A."/>
            <person name="Spatafora J.W."/>
            <person name="Dharmwardhana P."/>
            <person name="Raja R."/>
            <person name="Sullivan C."/>
            <person name="Romanel E."/>
            <person name="Alves-Ferreira M."/>
            <person name="Kulheim C."/>
            <person name="Foley W."/>
            <person name="Carocha V."/>
            <person name="Paiva J."/>
            <person name="Kudrna D."/>
            <person name="Brommonschenkel S.H."/>
            <person name="Pasquali G."/>
            <person name="Byrne M."/>
            <person name="Rigault P."/>
            <person name="Tibbits J."/>
            <person name="Spokevicius A."/>
            <person name="Jones R.C."/>
            <person name="Steane D.A."/>
            <person name="Vaillancourt R.E."/>
            <person name="Potts B.M."/>
            <person name="Joubert F."/>
            <person name="Barry K."/>
            <person name="Pappas G.J."/>
            <person name="Strauss S.H."/>
            <person name="Jaiswal P."/>
            <person name="Grima-Pettenati J."/>
            <person name="Salse J."/>
            <person name="Van D.P."/>
            <person name="Rokhsar D.S."/>
            <person name="Schmutz J."/>
        </authorList>
    </citation>
    <scope>NUCLEOTIDE SEQUENCE</scope>
    <source>
        <tissue evidence="1">Leaf extractions</tissue>
    </source>
</reference>
<evidence type="ECO:0000313" key="3">
    <source>
        <dbReference type="Proteomes" id="UP000030711"/>
    </source>
</evidence>
<dbReference type="Gramene" id="KCW45630">
    <property type="protein sequence ID" value="KCW45630"/>
    <property type="gene ID" value="EUGRSUZ_L00626"/>
</dbReference>